<protein>
    <submittedName>
        <fullName evidence="2">Uncharacterized protein</fullName>
    </submittedName>
</protein>
<dbReference type="InterPro" id="IPR021840">
    <property type="entry name" value="DUF3433"/>
</dbReference>
<dbReference type="AlphaFoldDB" id="A0AA40CP69"/>
<accession>A0AA40CP69</accession>
<reference evidence="2" key="1">
    <citation type="submission" date="2023-06" db="EMBL/GenBank/DDBJ databases">
        <title>Genome-scale phylogeny and comparative genomics of the fungal order Sordariales.</title>
        <authorList>
            <consortium name="Lawrence Berkeley National Laboratory"/>
            <person name="Hensen N."/>
            <person name="Bonometti L."/>
            <person name="Westerberg I."/>
            <person name="Brannstrom I.O."/>
            <person name="Guillou S."/>
            <person name="Cros-Aarteil S."/>
            <person name="Calhoun S."/>
            <person name="Haridas S."/>
            <person name="Kuo A."/>
            <person name="Mondo S."/>
            <person name="Pangilinan J."/>
            <person name="Riley R."/>
            <person name="Labutti K."/>
            <person name="Andreopoulos B."/>
            <person name="Lipzen A."/>
            <person name="Chen C."/>
            <person name="Yanf M."/>
            <person name="Daum C."/>
            <person name="Ng V."/>
            <person name="Clum A."/>
            <person name="Steindorff A."/>
            <person name="Ohm R."/>
            <person name="Martin F."/>
            <person name="Silar P."/>
            <person name="Natvig D."/>
            <person name="Lalanne C."/>
            <person name="Gautier V."/>
            <person name="Ament-Velasquez S.L."/>
            <person name="Kruys A."/>
            <person name="Hutchinson M.I."/>
            <person name="Powell A.J."/>
            <person name="Barry K."/>
            <person name="Miller A.N."/>
            <person name="Grigoriev I.V."/>
            <person name="Debuchy R."/>
            <person name="Gladieux P."/>
            <person name="Thoren M.H."/>
            <person name="Johannesson H."/>
        </authorList>
    </citation>
    <scope>NUCLEOTIDE SEQUENCE</scope>
    <source>
        <strain evidence="2">SMH2532-1</strain>
    </source>
</reference>
<dbReference type="EMBL" id="JAULSV010000005">
    <property type="protein sequence ID" value="KAK0644239.1"/>
    <property type="molecule type" value="Genomic_DNA"/>
</dbReference>
<proteinExistence type="predicted"/>
<dbReference type="Pfam" id="PF11915">
    <property type="entry name" value="DUF3433"/>
    <property type="match status" value="1"/>
</dbReference>
<name>A0AA40CP69_9PEZI</name>
<keyword evidence="1" id="KW-1133">Transmembrane helix</keyword>
<keyword evidence="1" id="KW-0472">Membrane</keyword>
<evidence type="ECO:0000256" key="1">
    <source>
        <dbReference type="SAM" id="Phobius"/>
    </source>
</evidence>
<keyword evidence="1" id="KW-0812">Transmembrane</keyword>
<feature type="transmembrane region" description="Helical" evidence="1">
    <location>
        <begin position="112"/>
        <end position="133"/>
    </location>
</feature>
<sequence>MIMTAPARTGFLAVLCGFITLIVFYEEGPVVSQGFADFMNNQNFGNGFLFAGLGIIMGFFWDAFHASISALEPYRRLMTQKRSQPAEKSILLSRPTTAVTGLWQPLLLADVFGAAVAFTGVLAEFAPIFLANISFRLTITFPTHLVCTWLSVSIMGAMILLLLVSFLIRWPVLPVGPDTVAGVAYYVCESKMLESMKGLSTMSSQERGRRLKAEKRRYRLFAKGDVGADGKVKYRIDYAE</sequence>
<dbReference type="PANTHER" id="PTHR37544">
    <property type="entry name" value="SPRAY-RELATED"/>
    <property type="match status" value="1"/>
</dbReference>
<keyword evidence="3" id="KW-1185">Reference proteome</keyword>
<evidence type="ECO:0000313" key="2">
    <source>
        <dbReference type="EMBL" id="KAK0644239.1"/>
    </source>
</evidence>
<dbReference type="Proteomes" id="UP001174936">
    <property type="component" value="Unassembled WGS sequence"/>
</dbReference>
<dbReference type="PANTHER" id="PTHR37544:SF1">
    <property type="entry name" value="PHOSPHORIBOSYLAMINOIMIDAZOLE-SUCCINOCARBOXAMIDE SYNTHASE"/>
    <property type="match status" value="1"/>
</dbReference>
<gene>
    <name evidence="2" type="ORF">B0T16DRAFT_333780</name>
</gene>
<feature type="transmembrane region" description="Helical" evidence="1">
    <location>
        <begin position="145"/>
        <end position="168"/>
    </location>
</feature>
<evidence type="ECO:0000313" key="3">
    <source>
        <dbReference type="Proteomes" id="UP001174936"/>
    </source>
</evidence>
<comment type="caution">
    <text evidence="2">The sequence shown here is derived from an EMBL/GenBank/DDBJ whole genome shotgun (WGS) entry which is preliminary data.</text>
</comment>
<organism evidence="2 3">
    <name type="scientific">Cercophora newfieldiana</name>
    <dbReference type="NCBI Taxonomy" id="92897"/>
    <lineage>
        <taxon>Eukaryota</taxon>
        <taxon>Fungi</taxon>
        <taxon>Dikarya</taxon>
        <taxon>Ascomycota</taxon>
        <taxon>Pezizomycotina</taxon>
        <taxon>Sordariomycetes</taxon>
        <taxon>Sordariomycetidae</taxon>
        <taxon>Sordariales</taxon>
        <taxon>Lasiosphaeriaceae</taxon>
        <taxon>Cercophora</taxon>
    </lineage>
</organism>
<feature type="transmembrane region" description="Helical" evidence="1">
    <location>
        <begin position="48"/>
        <end position="68"/>
    </location>
</feature>